<dbReference type="PROSITE" id="PS51257">
    <property type="entry name" value="PROKAR_LIPOPROTEIN"/>
    <property type="match status" value="1"/>
</dbReference>
<dbReference type="EMBL" id="JBDKWZ010000019">
    <property type="protein sequence ID" value="MEN7551075.1"/>
    <property type="molecule type" value="Genomic_DNA"/>
</dbReference>
<keyword evidence="2" id="KW-1185">Reference proteome</keyword>
<accession>A0AAW9SGZ1</accession>
<evidence type="ECO:0000313" key="1">
    <source>
        <dbReference type="EMBL" id="MEN7551075.1"/>
    </source>
</evidence>
<sequence>MKLLMIVYVSAISFLGCKDHPRLSPDCKQQVIIDKDRYLQTPSDEFSIFKATLKNDCLLLTVRYSGGCGTTDWKLIDSGERLGQVPVQRNIRLTLKDEDPCEAYLAKELSFDLSPLKVKGENKISISLEGWDKKLIYE</sequence>
<dbReference type="RefSeq" id="WP_346823857.1">
    <property type="nucleotide sequence ID" value="NZ_JBDKWZ010000019.1"/>
</dbReference>
<reference evidence="1 2" key="1">
    <citation type="submission" date="2024-04" db="EMBL/GenBank/DDBJ databases">
        <title>Novel genus in family Flammeovirgaceae.</title>
        <authorList>
            <person name="Nguyen T.H."/>
            <person name="Vuong T.Q."/>
            <person name="Le H."/>
            <person name="Kim S.-G."/>
        </authorList>
    </citation>
    <scope>NUCLEOTIDE SEQUENCE [LARGE SCALE GENOMIC DNA]</scope>
    <source>
        <strain evidence="1 2">JCM 23209</strain>
    </source>
</reference>
<dbReference type="Proteomes" id="UP001403385">
    <property type="component" value="Unassembled WGS sequence"/>
</dbReference>
<gene>
    <name evidence="1" type="ORF">AAG747_24350</name>
</gene>
<evidence type="ECO:0000313" key="2">
    <source>
        <dbReference type="Proteomes" id="UP001403385"/>
    </source>
</evidence>
<name>A0AAW9SGZ1_9BACT</name>
<comment type="caution">
    <text evidence="1">The sequence shown here is derived from an EMBL/GenBank/DDBJ whole genome shotgun (WGS) entry which is preliminary data.</text>
</comment>
<proteinExistence type="predicted"/>
<dbReference type="AlphaFoldDB" id="A0AAW9SGZ1"/>
<organism evidence="1 2">
    <name type="scientific">Rapidithrix thailandica</name>
    <dbReference type="NCBI Taxonomy" id="413964"/>
    <lineage>
        <taxon>Bacteria</taxon>
        <taxon>Pseudomonadati</taxon>
        <taxon>Bacteroidota</taxon>
        <taxon>Cytophagia</taxon>
        <taxon>Cytophagales</taxon>
        <taxon>Flammeovirgaceae</taxon>
        <taxon>Rapidithrix</taxon>
    </lineage>
</organism>
<protein>
    <submittedName>
        <fullName evidence="1">Uncharacterized protein</fullName>
    </submittedName>
</protein>